<protein>
    <submittedName>
        <fullName evidence="1">Uncharacterized protein</fullName>
    </submittedName>
</protein>
<sequence length="131" mass="15212">MYCDLMQLLPEEPILEITAYRKLQANFITSLQKLTEDFSSAQTDLRVYIDLYHVLLNTSSDSNEAFYVIAKLKAYWEMLPQEFKSLKDYGIGLTRIQDLEVTLDCAEATTRILSWLDLRPYHIVELIAAIK</sequence>
<keyword evidence="2" id="KW-1185">Reference proteome</keyword>
<reference evidence="2" key="1">
    <citation type="journal article" date="2011" name="Science">
        <title>The plant cell wall-decomposing machinery underlies the functional diversity of forest fungi.</title>
        <authorList>
            <person name="Eastwood D.C."/>
            <person name="Floudas D."/>
            <person name="Binder M."/>
            <person name="Majcherczyk A."/>
            <person name="Schneider P."/>
            <person name="Aerts A."/>
            <person name="Asiegbu F.O."/>
            <person name="Baker S.E."/>
            <person name="Barry K."/>
            <person name="Bendiksby M."/>
            <person name="Blumentritt M."/>
            <person name="Coutinho P.M."/>
            <person name="Cullen D."/>
            <person name="de Vries R.P."/>
            <person name="Gathman A."/>
            <person name="Goodell B."/>
            <person name="Henrissat B."/>
            <person name="Ihrmark K."/>
            <person name="Kauserud H."/>
            <person name="Kohler A."/>
            <person name="LaButti K."/>
            <person name="Lapidus A."/>
            <person name="Lavin J.L."/>
            <person name="Lee Y.-H."/>
            <person name="Lindquist E."/>
            <person name="Lilly W."/>
            <person name="Lucas S."/>
            <person name="Morin E."/>
            <person name="Murat C."/>
            <person name="Oguiza J.A."/>
            <person name="Park J."/>
            <person name="Pisabarro A.G."/>
            <person name="Riley R."/>
            <person name="Rosling A."/>
            <person name="Salamov A."/>
            <person name="Schmidt O."/>
            <person name="Schmutz J."/>
            <person name="Skrede I."/>
            <person name="Stenlid J."/>
            <person name="Wiebenga A."/>
            <person name="Xie X."/>
            <person name="Kuees U."/>
            <person name="Hibbett D.S."/>
            <person name="Hoffmeister D."/>
            <person name="Hoegberg N."/>
            <person name="Martin F."/>
            <person name="Grigoriev I.V."/>
            <person name="Watkinson S.C."/>
        </authorList>
    </citation>
    <scope>NUCLEOTIDE SEQUENCE [LARGE SCALE GENOMIC DNA]</scope>
    <source>
        <strain evidence="2">strain S7.3</strain>
    </source>
</reference>
<dbReference type="HOGENOM" id="CLU_1928868_0_0_1"/>
<dbReference type="InParanoid" id="F8PV40"/>
<organism evidence="2">
    <name type="scientific">Serpula lacrymans var. lacrymans (strain S7.3)</name>
    <name type="common">Dry rot fungus</name>
    <dbReference type="NCBI Taxonomy" id="936435"/>
    <lineage>
        <taxon>Eukaryota</taxon>
        <taxon>Fungi</taxon>
        <taxon>Dikarya</taxon>
        <taxon>Basidiomycota</taxon>
        <taxon>Agaricomycotina</taxon>
        <taxon>Agaricomycetes</taxon>
        <taxon>Agaricomycetidae</taxon>
        <taxon>Boletales</taxon>
        <taxon>Coniophorineae</taxon>
        <taxon>Serpulaceae</taxon>
        <taxon>Serpula</taxon>
    </lineage>
</organism>
<dbReference type="AlphaFoldDB" id="F8PV40"/>
<accession>F8PV40</accession>
<dbReference type="EMBL" id="GL945479">
    <property type="protein sequence ID" value="EGO00492.1"/>
    <property type="molecule type" value="Genomic_DNA"/>
</dbReference>
<evidence type="ECO:0000313" key="1">
    <source>
        <dbReference type="EMBL" id="EGO00492.1"/>
    </source>
</evidence>
<evidence type="ECO:0000313" key="2">
    <source>
        <dbReference type="Proteomes" id="UP000008063"/>
    </source>
</evidence>
<name>F8PV40_SERL3</name>
<proteinExistence type="predicted"/>
<gene>
    <name evidence="1" type="ORF">SERLA73DRAFT_73203</name>
</gene>
<dbReference type="Proteomes" id="UP000008063">
    <property type="component" value="Unassembled WGS sequence"/>
</dbReference>